<keyword evidence="2" id="KW-1185">Reference proteome</keyword>
<proteinExistence type="predicted"/>
<sequence length="414" mass="48793">MTQILQDILNIDTSKECIKFLVKRVQSENYRGVQISQHNRYTQKEILIILQEIYSLCGENYLQIRTTDLSKRPQNINGEEKYAKLTHNIASKIGRCTQDSLRKNIFVDMHRMGLINRFNAKKKALSPFENGVKKYIALTQLAIELLSAKDIFTQNILYTRALESLMNGFGEEILQIILELNKPYLTIYELLFFGTFVYQTLDSHIYERVEIIGFIKEFRSLSRFSQKLLIEKIKAYCNPLNFSGDKTQKRDFHNWINETQQILTLLAQMAYFEWNKKEQKLYIRVGKEGIYDNSAKLKRSLAQKQYYFTQHKITKTKGFELHHIVPLCFAKNRLEFQIFDNWQNLVYIDAYSHAQITQNNNANVLLSFEENDAIFTDFNDNKVCCKNNTNIKYDTDKQNLMLAYNQQLLFAKET</sequence>
<protein>
    <submittedName>
        <fullName evidence="1">Restriction endonuclease subunit R</fullName>
    </submittedName>
</protein>
<dbReference type="EMBL" id="JAIGYQ010000002">
    <property type="protein sequence ID" value="MBX7490383.1"/>
    <property type="molecule type" value="Genomic_DNA"/>
</dbReference>
<dbReference type="GO" id="GO:0004519">
    <property type="term" value="F:endonuclease activity"/>
    <property type="evidence" value="ECO:0007669"/>
    <property type="project" value="UniProtKB-KW"/>
</dbReference>
<evidence type="ECO:0000313" key="1">
    <source>
        <dbReference type="EMBL" id="MBX7490383.1"/>
    </source>
</evidence>
<accession>A0ABS7JLV9</accession>
<keyword evidence="1" id="KW-0255">Endonuclease</keyword>
<keyword evidence="1" id="KW-0540">Nuclease</keyword>
<name>A0ABS7JLV9_9HELI</name>
<reference evidence="1 2" key="1">
    <citation type="submission" date="2021-08" db="EMBL/GenBank/DDBJ databases">
        <title>Helicobacter spp. isolated from feces of Anatolian Ground Squirrel (Spermophilus xanthoprymnus) in Turkey.</title>
        <authorList>
            <person name="Aydin F."/>
            <person name="Abay S."/>
            <person name="Kayman T."/>
            <person name="Karakaya E."/>
            <person name="Saticioglu I.B."/>
        </authorList>
    </citation>
    <scope>NUCLEOTIDE SEQUENCE [LARGE SCALE GENOMIC DNA]</scope>
    <source>
        <strain evidence="1 2">Faydin-H70</strain>
    </source>
</reference>
<comment type="caution">
    <text evidence="1">The sequence shown here is derived from an EMBL/GenBank/DDBJ whole genome shotgun (WGS) entry which is preliminary data.</text>
</comment>
<evidence type="ECO:0000313" key="2">
    <source>
        <dbReference type="Proteomes" id="UP000700059"/>
    </source>
</evidence>
<organism evidence="1 2">
    <name type="scientific">Helicobacter turcicus</name>
    <dbReference type="NCBI Taxonomy" id="2867412"/>
    <lineage>
        <taxon>Bacteria</taxon>
        <taxon>Pseudomonadati</taxon>
        <taxon>Campylobacterota</taxon>
        <taxon>Epsilonproteobacteria</taxon>
        <taxon>Campylobacterales</taxon>
        <taxon>Helicobacteraceae</taxon>
        <taxon>Helicobacter</taxon>
    </lineage>
</organism>
<gene>
    <name evidence="1" type="ORF">K4G57_02670</name>
</gene>
<dbReference type="RefSeq" id="WP_221531450.1">
    <property type="nucleotide sequence ID" value="NZ_JAIGYP010000002.1"/>
</dbReference>
<keyword evidence="1" id="KW-0378">Hydrolase</keyword>
<dbReference type="Proteomes" id="UP000700059">
    <property type="component" value="Unassembled WGS sequence"/>
</dbReference>